<proteinExistence type="predicted"/>
<dbReference type="Pfam" id="PF01638">
    <property type="entry name" value="HxlR"/>
    <property type="match status" value="1"/>
</dbReference>
<evidence type="ECO:0000256" key="2">
    <source>
        <dbReference type="ARBA" id="ARBA00023125"/>
    </source>
</evidence>
<gene>
    <name evidence="5" type="ORF">CSC2_13130</name>
</gene>
<reference evidence="5 6" key="1">
    <citation type="journal article" date="2021" name="Int. J. Syst. Evol. Microbiol.">
        <title>Clostridium zeae sp. nov., isolated from corn silage.</title>
        <authorList>
            <person name="Kobayashi H."/>
            <person name="Tanizawa Y."/>
            <person name="Yagura M."/>
            <person name="Sakamoto M."/>
            <person name="Ohkuma M."/>
            <person name="Tohno M."/>
        </authorList>
    </citation>
    <scope>NUCLEOTIDE SEQUENCE [LARGE SCALE GENOMIC DNA]</scope>
    <source>
        <strain evidence="5 6">CSC2</strain>
    </source>
</reference>
<accession>A0ABQ1E7N2</accession>
<sequence>MVSYNGKEFVCYLDLAFEIIRGKWKAVILCNLNEGSKRFLELQRFTGNISHKVLTEKLNELELDGLIEKKVFAELPPRVEYFLTERGKQILPSLKMIEQWAKETFKDTKSFE</sequence>
<comment type="caution">
    <text evidence="5">The sequence shown here is derived from an EMBL/GenBank/DDBJ whole genome shotgun (WGS) entry which is preliminary data.</text>
</comment>
<keyword evidence="6" id="KW-1185">Reference proteome</keyword>
<dbReference type="PANTHER" id="PTHR33204">
    <property type="entry name" value="TRANSCRIPTIONAL REGULATOR, MARR FAMILY"/>
    <property type="match status" value="1"/>
</dbReference>
<organism evidence="5 6">
    <name type="scientific">Clostridium zeae</name>
    <dbReference type="NCBI Taxonomy" id="2759022"/>
    <lineage>
        <taxon>Bacteria</taxon>
        <taxon>Bacillati</taxon>
        <taxon>Bacillota</taxon>
        <taxon>Clostridia</taxon>
        <taxon>Eubacteriales</taxon>
        <taxon>Clostridiaceae</taxon>
        <taxon>Clostridium</taxon>
    </lineage>
</organism>
<feature type="domain" description="HTH hxlR-type" evidence="4">
    <location>
        <begin position="11"/>
        <end position="109"/>
    </location>
</feature>
<dbReference type="Gene3D" id="1.10.10.10">
    <property type="entry name" value="Winged helix-like DNA-binding domain superfamily/Winged helix DNA-binding domain"/>
    <property type="match status" value="1"/>
</dbReference>
<keyword evidence="3" id="KW-0804">Transcription</keyword>
<name>A0ABQ1E7N2_9CLOT</name>
<dbReference type="InterPro" id="IPR036388">
    <property type="entry name" value="WH-like_DNA-bd_sf"/>
</dbReference>
<evidence type="ECO:0000256" key="1">
    <source>
        <dbReference type="ARBA" id="ARBA00023015"/>
    </source>
</evidence>
<dbReference type="RefSeq" id="WP_206868846.1">
    <property type="nucleotide sequence ID" value="NZ_BMBA01000001.1"/>
</dbReference>
<dbReference type="PROSITE" id="PS51118">
    <property type="entry name" value="HTH_HXLR"/>
    <property type="match status" value="1"/>
</dbReference>
<evidence type="ECO:0000313" key="5">
    <source>
        <dbReference type="EMBL" id="GFZ30787.1"/>
    </source>
</evidence>
<dbReference type="InterPro" id="IPR036390">
    <property type="entry name" value="WH_DNA-bd_sf"/>
</dbReference>
<dbReference type="EMBL" id="BMBA01000001">
    <property type="protein sequence ID" value="GFZ30787.1"/>
    <property type="molecule type" value="Genomic_DNA"/>
</dbReference>
<evidence type="ECO:0000256" key="3">
    <source>
        <dbReference type="ARBA" id="ARBA00023163"/>
    </source>
</evidence>
<dbReference type="InterPro" id="IPR002577">
    <property type="entry name" value="HTH_HxlR"/>
</dbReference>
<keyword evidence="1" id="KW-0805">Transcription regulation</keyword>
<dbReference type="SUPFAM" id="SSF46785">
    <property type="entry name" value="Winged helix' DNA-binding domain"/>
    <property type="match status" value="1"/>
</dbReference>
<dbReference type="PANTHER" id="PTHR33204:SF38">
    <property type="entry name" value="HTH-TYPE TRANSCRIPTIONAL ACTIVATOR HXLR"/>
    <property type="match status" value="1"/>
</dbReference>
<evidence type="ECO:0000313" key="6">
    <source>
        <dbReference type="Proteomes" id="UP000663802"/>
    </source>
</evidence>
<keyword evidence="2" id="KW-0238">DNA-binding</keyword>
<protein>
    <submittedName>
        <fullName evidence="5">Transcriptional regulator</fullName>
    </submittedName>
</protein>
<dbReference type="Proteomes" id="UP000663802">
    <property type="component" value="Unassembled WGS sequence"/>
</dbReference>
<evidence type="ECO:0000259" key="4">
    <source>
        <dbReference type="PROSITE" id="PS51118"/>
    </source>
</evidence>